<dbReference type="Proteomes" id="UP000256650">
    <property type="component" value="Unassembled WGS sequence"/>
</dbReference>
<accession>A0A3D8IF31</accession>
<dbReference type="InterPro" id="IPR013237">
    <property type="entry name" value="Phage_T7_Gp4_N"/>
</dbReference>
<dbReference type="PROSITE" id="PS51188">
    <property type="entry name" value="ZF_CR"/>
    <property type="match status" value="1"/>
</dbReference>
<feature type="domain" description="CR-type" evidence="3">
    <location>
        <begin position="126"/>
        <end position="217"/>
    </location>
</feature>
<dbReference type="GeneID" id="82535488"/>
<dbReference type="CDD" id="cd10719">
    <property type="entry name" value="DnaJ_zf"/>
    <property type="match status" value="1"/>
</dbReference>
<feature type="transmembrane region" description="Helical" evidence="2">
    <location>
        <begin position="438"/>
        <end position="459"/>
    </location>
</feature>
<evidence type="ECO:0000313" key="5">
    <source>
        <dbReference type="Proteomes" id="UP000256650"/>
    </source>
</evidence>
<dbReference type="RefSeq" id="WP_115551361.1">
    <property type="nucleotide sequence ID" value="NZ_CAOUCM010000018.1"/>
</dbReference>
<dbReference type="SMART" id="SM00778">
    <property type="entry name" value="Prim_Zn_Ribbon"/>
    <property type="match status" value="1"/>
</dbReference>
<feature type="zinc finger region" description="CR-type" evidence="1">
    <location>
        <begin position="126"/>
        <end position="217"/>
    </location>
</feature>
<evidence type="ECO:0000256" key="2">
    <source>
        <dbReference type="SAM" id="Phobius"/>
    </source>
</evidence>
<reference evidence="4 5" key="1">
    <citation type="submission" date="2018-04" db="EMBL/GenBank/DDBJ databases">
        <title>Novel Campyloabacter and Helicobacter Species and Strains.</title>
        <authorList>
            <person name="Mannion A.J."/>
            <person name="Shen Z."/>
            <person name="Fox J.G."/>
        </authorList>
    </citation>
    <scope>NUCLEOTIDE SEQUENCE [LARGE SCALE GENOMIC DNA]</scope>
    <source>
        <strain evidence="4 5">MIT 99-5101</strain>
    </source>
</reference>
<keyword evidence="5" id="KW-1185">Reference proteome</keyword>
<evidence type="ECO:0000313" key="4">
    <source>
        <dbReference type="EMBL" id="RDU63334.1"/>
    </source>
</evidence>
<dbReference type="InterPro" id="IPR001305">
    <property type="entry name" value="HSP_DnaJ_Cys-rich_dom"/>
</dbReference>
<dbReference type="EMBL" id="NXLS01000003">
    <property type="protein sequence ID" value="RDU63334.1"/>
    <property type="molecule type" value="Genomic_DNA"/>
</dbReference>
<dbReference type="PANTHER" id="PTHR15852:SF54">
    <property type="entry name" value="PROTEIN SSUH2 HOMOLOG"/>
    <property type="match status" value="1"/>
</dbReference>
<dbReference type="OrthoDB" id="6563832at2"/>
<evidence type="ECO:0000259" key="3">
    <source>
        <dbReference type="PROSITE" id="PS51188"/>
    </source>
</evidence>
<evidence type="ECO:0000256" key="1">
    <source>
        <dbReference type="PROSITE-ProRule" id="PRU00546"/>
    </source>
</evidence>
<dbReference type="AlphaFoldDB" id="A0A3D8IF31"/>
<dbReference type="GO" id="GO:0008270">
    <property type="term" value="F:zinc ion binding"/>
    <property type="evidence" value="ECO:0007669"/>
    <property type="project" value="UniProtKB-KW"/>
</dbReference>
<dbReference type="InterPro" id="IPR036410">
    <property type="entry name" value="HSP_DnaJ_Cys-rich_dom_sf"/>
</dbReference>
<feature type="transmembrane region" description="Helical" evidence="2">
    <location>
        <begin position="491"/>
        <end position="515"/>
    </location>
</feature>
<proteinExistence type="predicted"/>
<dbReference type="GO" id="GO:0031072">
    <property type="term" value="F:heat shock protein binding"/>
    <property type="evidence" value="ECO:0007669"/>
    <property type="project" value="InterPro"/>
</dbReference>
<comment type="caution">
    <text evidence="4">The sequence shown here is derived from an EMBL/GenBank/DDBJ whole genome shotgun (WGS) entry which is preliminary data.</text>
</comment>
<keyword evidence="2" id="KW-0812">Transmembrane</keyword>
<name>A0A3D8IF31_9HELI</name>
<organism evidence="4 5">
    <name type="scientific">Helicobacter ganmani</name>
    <dbReference type="NCBI Taxonomy" id="60246"/>
    <lineage>
        <taxon>Bacteria</taxon>
        <taxon>Pseudomonadati</taxon>
        <taxon>Campylobacterota</taxon>
        <taxon>Epsilonproteobacteria</taxon>
        <taxon>Campylobacterales</taxon>
        <taxon>Helicobacteraceae</taxon>
        <taxon>Helicobacter</taxon>
    </lineage>
</organism>
<feature type="transmembrane region" description="Helical" evidence="2">
    <location>
        <begin position="550"/>
        <end position="567"/>
    </location>
</feature>
<keyword evidence="1" id="KW-0863">Zinc-finger</keyword>
<dbReference type="GO" id="GO:0004386">
    <property type="term" value="F:helicase activity"/>
    <property type="evidence" value="ECO:0007669"/>
    <property type="project" value="InterPro"/>
</dbReference>
<dbReference type="SUPFAM" id="SSF57938">
    <property type="entry name" value="DnaJ/Hsp40 cysteine-rich domain"/>
    <property type="match status" value="1"/>
</dbReference>
<protein>
    <recommendedName>
        <fullName evidence="3">CR-type domain-containing protein</fullName>
    </recommendedName>
</protein>
<keyword evidence="1" id="KW-0862">Zinc</keyword>
<dbReference type="GO" id="GO:0051082">
    <property type="term" value="F:unfolded protein binding"/>
    <property type="evidence" value="ECO:0007669"/>
    <property type="project" value="InterPro"/>
</dbReference>
<dbReference type="Pfam" id="PF08273">
    <property type="entry name" value="Zn_Ribbon_Prim"/>
    <property type="match status" value="1"/>
</dbReference>
<keyword evidence="2" id="KW-0472">Membrane</keyword>
<keyword evidence="1" id="KW-0479">Metal-binding</keyword>
<gene>
    <name evidence="4" type="ORF">CQA43_04210</name>
</gene>
<keyword evidence="2" id="KW-1133">Transmembrane helix</keyword>
<sequence>MTQDYKQSCKSVVDEFLKNATRFDFSEYEILDYNEFLYFFKIKVINELDIESKYKILTGLHKGNSGDFFFTDEESLRNKMSIYLKAEINDSKNLDLLKSLIQDGGFATFKKDKNIREIEPKFYYSHICKECDGDGEVVCHHCGGAGKVSCHSCSGSGKKTCNSCNGSGRTRFVFNGESRIVSCNACGGSGKNRCSDCQGSGKNICNVCRGSGDVICEICDGEGHLTDVYTIFLYAKPDYTLILQENTQDFIKEALQKTLIYNMDSFGSIKRLTLTSDERTKQIKEVYESAVPFATFSIRLNDSENNFILYGRDAEIFDAGGILDKILQADLNKLVKSAQFTFANPFAPFVFAIPLRIFLKSEKNIELIANDALHQGKTLQEALDNLEPSNNSHDTVDNRVNKAYELLGRTFSKDYIQTTLQTLPKAISRINRISQVNWFVLAFFVSVFMVILNRVGIFYSSQKSFTFKDGNILYLNPSIYNAKGLFDFGNFWDLITFMPFVAIIFIFICIVGIGIGCNKLYWKFIGGKIFHSWILVFCPRHRNLLLVKSLCGYFALCLFFYLCPMYFKNEKLYGIFAKEEILQIYNATKIVFEVIGVHLAKFFALVFEGVSSLWQFLIGLFLGENCGIAINGFGD</sequence>
<dbReference type="PANTHER" id="PTHR15852">
    <property type="entry name" value="PLASTID TRANSCRIPTIONALLY ACTIVE PROTEIN"/>
    <property type="match status" value="1"/>
</dbReference>